<dbReference type="HOGENOM" id="CLU_2257546_0_0_7"/>
<dbReference type="Proteomes" id="UP000007587">
    <property type="component" value="Chromosome"/>
</dbReference>
<gene>
    <name evidence="1" type="ordered locus">COCOR_07578</name>
</gene>
<dbReference type="RefSeq" id="WP_014400358.1">
    <property type="nucleotide sequence ID" value="NC_017030.1"/>
</dbReference>
<evidence type="ECO:0000313" key="1">
    <source>
        <dbReference type="EMBL" id="AFE07614.1"/>
    </source>
</evidence>
<protein>
    <submittedName>
        <fullName evidence="1">Uncharacterized protein</fullName>
    </submittedName>
</protein>
<organism evidence="1 2">
    <name type="scientific">Corallococcus coralloides (strain ATCC 25202 / DSM 2259 / NBRC 100086 / M2)</name>
    <name type="common">Myxococcus coralloides</name>
    <dbReference type="NCBI Taxonomy" id="1144275"/>
    <lineage>
        <taxon>Bacteria</taxon>
        <taxon>Pseudomonadati</taxon>
        <taxon>Myxococcota</taxon>
        <taxon>Myxococcia</taxon>
        <taxon>Myxococcales</taxon>
        <taxon>Cystobacterineae</taxon>
        <taxon>Myxococcaceae</taxon>
        <taxon>Corallococcus</taxon>
    </lineage>
</organism>
<keyword evidence="2" id="KW-1185">Reference proteome</keyword>
<dbReference type="OrthoDB" id="8777679at2"/>
<dbReference type="KEGG" id="ccx:COCOR_07578"/>
<reference evidence="2" key="2">
    <citation type="submission" date="2012-03" db="EMBL/GenBank/DDBJ databases">
        <title>Genome sequence of the fruiting myxobacterium Corallococcus coralloides DSM 2259.</title>
        <authorList>
            <person name="Huntley S."/>
            <person name="Zhang Y."/>
            <person name="Treuner-Lange A."/>
            <person name="Sensen C.W."/>
            <person name="Sogaard-Andersen L."/>
        </authorList>
    </citation>
    <scope>NUCLEOTIDE SEQUENCE [LARGE SCALE GENOMIC DNA]</scope>
    <source>
        <strain evidence="2">ATCC 25202 / DSM 2259 / NBRC 100086 / M2</strain>
    </source>
</reference>
<proteinExistence type="predicted"/>
<name>H8MQE5_CORCM</name>
<evidence type="ECO:0000313" key="2">
    <source>
        <dbReference type="Proteomes" id="UP000007587"/>
    </source>
</evidence>
<accession>H8MQE5</accession>
<dbReference type="InParanoid" id="H8MQE5"/>
<reference evidence="1 2" key="1">
    <citation type="journal article" date="2012" name="J. Bacteriol.">
        <title>Complete Genome Sequence of the Fruiting Myxobacterium Corallococcus coralloides DSM 2259.</title>
        <authorList>
            <person name="Huntley S."/>
            <person name="Zhang Y."/>
            <person name="Treuner-Lange A."/>
            <person name="Kneip S."/>
            <person name="Sensen C.W."/>
            <person name="Sogaard-Andersen L."/>
        </authorList>
    </citation>
    <scope>NUCLEOTIDE SEQUENCE [LARGE SCALE GENOMIC DNA]</scope>
    <source>
        <strain evidence="2">ATCC 25202 / DSM 2259 / NBRC 100086 / M2</strain>
    </source>
</reference>
<dbReference type="EMBL" id="CP003389">
    <property type="protein sequence ID" value="AFE07614.1"/>
    <property type="molecule type" value="Genomic_DNA"/>
</dbReference>
<sequence length="103" mass="11975">MDASRQILIWMLERYVLWAIGRLGAEDEAKLEVACPKLRTVFHTEGSWQAVLRAAMQWDTDPAAEIILIWKKNEERARQHGEVIDPDDFARRFVGMNFVPDPH</sequence>
<dbReference type="AlphaFoldDB" id="H8MQE5"/>